<dbReference type="Gene3D" id="2.60.40.1120">
    <property type="entry name" value="Carboxypeptidase-like, regulatory domain"/>
    <property type="match status" value="1"/>
</dbReference>
<name>A0ABS1SEG8_9MICO</name>
<feature type="compositionally biased region" description="Low complexity" evidence="1">
    <location>
        <begin position="1194"/>
        <end position="1203"/>
    </location>
</feature>
<evidence type="ECO:0008006" key="5">
    <source>
        <dbReference type="Google" id="ProtNLM"/>
    </source>
</evidence>
<dbReference type="RefSeq" id="WP_202344213.1">
    <property type="nucleotide sequence ID" value="NZ_BAAAPI010000013.1"/>
</dbReference>
<dbReference type="InterPro" id="IPR013783">
    <property type="entry name" value="Ig-like_fold"/>
</dbReference>
<comment type="caution">
    <text evidence="3">The sequence shown here is derived from an EMBL/GenBank/DDBJ whole genome shotgun (WGS) entry which is preliminary data.</text>
</comment>
<protein>
    <recommendedName>
        <fullName evidence="5">Carboxypeptidase regulatory-like domain-containing protein</fullName>
    </recommendedName>
</protein>
<dbReference type="Proteomes" id="UP001645859">
    <property type="component" value="Unassembled WGS sequence"/>
</dbReference>
<dbReference type="EMBL" id="QYAC01000003">
    <property type="protein sequence ID" value="MBL3678941.1"/>
    <property type="molecule type" value="Genomic_DNA"/>
</dbReference>
<evidence type="ECO:0000313" key="3">
    <source>
        <dbReference type="EMBL" id="MBL3678941.1"/>
    </source>
</evidence>
<accession>A0ABS1SEG8</accession>
<sequence>MRTKYLAGLGVVLTSVLALTLSAPGPAANATERSATPRAGVVHVAEQLDVVTVDRMPLVESGTVRELPIDAGGVVALPGVPDGSALVRISVFRPNQAVSVTATGRTVLESETGRDASTTVLVPVRDGGTTIAASVAVNARVEFLAHFGADTETPGATVALPAVVNRVDSAAGTGIDALGPEPQPVSVVGVGGVPSTDVRAVHVTAAVELPSPGTVAISGQEMNLPAGRSVVTTIAAVDAEGNVTLSSSAGGHLSLDIRGWVAGATQDMSAANAFGSYVPSEVALWSEARVGADGTSSVVVPGVKDRAMSVALVSAAASGSGHRSFLNVGDSPAGRSRGVLVDPQQGALPQIELVEAATPDTEVFSRGAAVQARVMPLGDIVGARSATAGRVDVTLQAPEQADLAESGTLELSGTVRSEAPVDRVELFGNGEHIGTAAVEYSDEGAHWRLITSAPAGGEIEFRAQAFARDGGTGDARGVTQVMMPDAEDIVVNGRTVVVDPKQITGVEPGLVSFAADPQLTPGDIMVAGVSEHTPDGALLRIVATQRTADGWTVRTEQAALTDAFVQAEHRGEYSAFPEGTELLPPKSSDDDTDIIDDGVDNVALVPADDVVPAAPAAAMARGGAAPAAAAPRLGVEVSKELVLTGTAKLTVPFTGKGKTTDVSRANSAQQSQAKKKVKLEGGLAFDAEVRASLGVVMVLDIQVDWNWGIPDPSLTYFKSAFTGGYSYNYKAQISGSAKTAFTKELANLRSAPITIPVGVVPVVLVPGATVTLAGEANGEYSVSFADSVEKSFEYGAEYRNGTWRPVDEVSPDTPANAESQCLGWGQQVTASGELDGKITLAIAGNVKIYGILGPEVTANAGVEAGMAAKLSGADGTFTMSSKRALLLGAALGINAKMKVLGFTIGDTWSHTVADVRIPLWETDDVVIPLCPVEDDGEDGEDGDSDLVLLHGTVSSASTTEPIPGAKITVTDSAGTQHDAVSDGTGEYEIEAAAGALSVVVEAEGYIPFTHTVEAGAGEQRLLNVRMSTRLDATQYRAVLTWGEHPRDLDSHLVGLDSSGSYHVYYSAKNARSSETGELIAQLDVDDVTGFGPETTTFAVQPDGEYAFFVHNYTGDHGEARLSTSGANVVLYRGSEKVGEYDVPSTGEGRYWNVFSIRGGEVIVSNGISDTPIAAGGSDTSQESLSGPATSSRTGAPAPLAGAPDLREEVREATESGTK</sequence>
<dbReference type="InterPro" id="IPR008969">
    <property type="entry name" value="CarboxyPept-like_regulatory"/>
</dbReference>
<evidence type="ECO:0000256" key="2">
    <source>
        <dbReference type="SAM" id="SignalP"/>
    </source>
</evidence>
<feature type="compositionally biased region" description="Polar residues" evidence="1">
    <location>
        <begin position="1177"/>
        <end position="1193"/>
    </location>
</feature>
<reference evidence="3 4" key="1">
    <citation type="submission" date="2018-09" db="EMBL/GenBank/DDBJ databases">
        <title>Comparative genomics of Leucobacter spp.</title>
        <authorList>
            <person name="Reis A.C."/>
            <person name="Kolvenbach B.A."/>
            <person name="Corvini P.F.X."/>
            <person name="Nunes O.C."/>
        </authorList>
    </citation>
    <scope>NUCLEOTIDE SEQUENCE [LARGE SCALE GENOMIC DNA]</scope>
    <source>
        <strain evidence="3 4">TAN 31504</strain>
    </source>
</reference>
<gene>
    <name evidence="3" type="ORF">D3230_06475</name>
</gene>
<feature type="chain" id="PRO_5046463556" description="Carboxypeptidase regulatory-like domain-containing protein" evidence="2">
    <location>
        <begin position="28"/>
        <end position="1218"/>
    </location>
</feature>
<feature type="compositionally biased region" description="Basic and acidic residues" evidence="1">
    <location>
        <begin position="1204"/>
        <end position="1218"/>
    </location>
</feature>
<keyword evidence="4" id="KW-1185">Reference proteome</keyword>
<dbReference type="Gene3D" id="2.60.40.10">
    <property type="entry name" value="Immunoglobulins"/>
    <property type="match status" value="1"/>
</dbReference>
<organism evidence="3 4">
    <name type="scientific">Leucobacter chromiireducens subsp. solipictus</name>
    <dbReference type="NCBI Taxonomy" id="398235"/>
    <lineage>
        <taxon>Bacteria</taxon>
        <taxon>Bacillati</taxon>
        <taxon>Actinomycetota</taxon>
        <taxon>Actinomycetes</taxon>
        <taxon>Micrococcales</taxon>
        <taxon>Microbacteriaceae</taxon>
        <taxon>Leucobacter</taxon>
    </lineage>
</organism>
<dbReference type="SUPFAM" id="SSF49464">
    <property type="entry name" value="Carboxypeptidase regulatory domain-like"/>
    <property type="match status" value="1"/>
</dbReference>
<evidence type="ECO:0000256" key="1">
    <source>
        <dbReference type="SAM" id="MobiDB-lite"/>
    </source>
</evidence>
<feature type="region of interest" description="Disordered" evidence="1">
    <location>
        <begin position="1172"/>
        <end position="1218"/>
    </location>
</feature>
<keyword evidence="2" id="KW-0732">Signal</keyword>
<proteinExistence type="predicted"/>
<feature type="signal peptide" evidence="2">
    <location>
        <begin position="1"/>
        <end position="27"/>
    </location>
</feature>
<dbReference type="Pfam" id="PF13620">
    <property type="entry name" value="CarboxypepD_reg"/>
    <property type="match status" value="1"/>
</dbReference>
<evidence type="ECO:0000313" key="4">
    <source>
        <dbReference type="Proteomes" id="UP001645859"/>
    </source>
</evidence>